<protein>
    <submittedName>
        <fullName evidence="3">DNA-directed RNA polymerase</fullName>
    </submittedName>
</protein>
<gene>
    <name evidence="1" type="ORF">HDID_LOCUS2050</name>
</gene>
<dbReference type="STRING" id="6216.A0A158QCW1"/>
<evidence type="ECO:0000313" key="1">
    <source>
        <dbReference type="EMBL" id="VDL19511.1"/>
    </source>
</evidence>
<reference evidence="3" key="1">
    <citation type="submission" date="2016-04" db="UniProtKB">
        <authorList>
            <consortium name="WormBaseParasite"/>
        </authorList>
    </citation>
    <scope>IDENTIFICATION</scope>
</reference>
<organism evidence="3">
    <name type="scientific">Hymenolepis diminuta</name>
    <name type="common">Rat tapeworm</name>
    <dbReference type="NCBI Taxonomy" id="6216"/>
    <lineage>
        <taxon>Eukaryota</taxon>
        <taxon>Metazoa</taxon>
        <taxon>Spiralia</taxon>
        <taxon>Lophotrochozoa</taxon>
        <taxon>Platyhelminthes</taxon>
        <taxon>Cestoda</taxon>
        <taxon>Eucestoda</taxon>
        <taxon>Cyclophyllidea</taxon>
        <taxon>Hymenolepididae</taxon>
        <taxon>Hymenolepis</taxon>
    </lineage>
</organism>
<proteinExistence type="predicted"/>
<accession>A0A158QCW1</accession>
<evidence type="ECO:0000313" key="3">
    <source>
        <dbReference type="WBParaSite" id="HDID_0000204901-mRNA-1"/>
    </source>
</evidence>
<dbReference type="WBParaSite" id="HDID_0000204901-mRNA-1">
    <property type="protein sequence ID" value="HDID_0000204901-mRNA-1"/>
    <property type="gene ID" value="HDID_0000204901"/>
</dbReference>
<dbReference type="AlphaFoldDB" id="A0A158QCW1"/>
<reference evidence="1 2" key="2">
    <citation type="submission" date="2018-11" db="EMBL/GenBank/DDBJ databases">
        <authorList>
            <consortium name="Pathogen Informatics"/>
        </authorList>
    </citation>
    <scope>NUCLEOTIDE SEQUENCE [LARGE SCALE GENOMIC DNA]</scope>
</reference>
<dbReference type="EMBL" id="UYSG01000452">
    <property type="protein sequence ID" value="VDL19511.1"/>
    <property type="molecule type" value="Genomic_DNA"/>
</dbReference>
<name>A0A158QCW1_HYMDI</name>
<dbReference type="Proteomes" id="UP000274504">
    <property type="component" value="Unassembled WGS sequence"/>
</dbReference>
<sequence>MNVRPCILHSDDPLQSLGIIVPSMPFNDTSFHDRKNRSIKVPNKVIGLIVDMVNIKPTRKGFHFRPELGTDTNLNFLMEAGVNTFPVPRPPPQCMLATEKEMKTLEMEGDMQRSDRRIVSMDDFYIKDESGFECEPELGEVYRKQLVKILARRMDNTFAKFILVNVVNSLVAGLAEITGLA</sequence>
<dbReference type="OrthoDB" id="513595at2759"/>
<evidence type="ECO:0000313" key="2">
    <source>
        <dbReference type="Proteomes" id="UP000274504"/>
    </source>
</evidence>